<keyword evidence="7" id="KW-1185">Reference proteome</keyword>
<proteinExistence type="inferred from homology"/>
<comment type="caution">
    <text evidence="6">The sequence shown here is derived from an EMBL/GenBank/DDBJ whole genome shotgun (WGS) entry which is preliminary data.</text>
</comment>
<evidence type="ECO:0000256" key="4">
    <source>
        <dbReference type="ARBA" id="ARBA00023163"/>
    </source>
</evidence>
<dbReference type="GO" id="GO:0003677">
    <property type="term" value="F:DNA binding"/>
    <property type="evidence" value="ECO:0007669"/>
    <property type="project" value="UniProtKB-KW"/>
</dbReference>
<name>A0A8J3CP65_9BURK</name>
<evidence type="ECO:0000256" key="3">
    <source>
        <dbReference type="ARBA" id="ARBA00023125"/>
    </source>
</evidence>
<dbReference type="CDD" id="cd08422">
    <property type="entry name" value="PBP2_CrgA_like"/>
    <property type="match status" value="1"/>
</dbReference>
<feature type="domain" description="HTH lysR-type" evidence="5">
    <location>
        <begin position="10"/>
        <end position="67"/>
    </location>
</feature>
<dbReference type="PANTHER" id="PTHR30537:SF5">
    <property type="entry name" value="HTH-TYPE TRANSCRIPTIONAL ACTIVATOR TTDR-RELATED"/>
    <property type="match status" value="1"/>
</dbReference>
<comment type="similarity">
    <text evidence="1">Belongs to the LysR transcriptional regulatory family.</text>
</comment>
<evidence type="ECO:0000313" key="7">
    <source>
        <dbReference type="Proteomes" id="UP000614287"/>
    </source>
</evidence>
<evidence type="ECO:0000256" key="2">
    <source>
        <dbReference type="ARBA" id="ARBA00023015"/>
    </source>
</evidence>
<dbReference type="GO" id="GO:0003700">
    <property type="term" value="F:DNA-binding transcription factor activity"/>
    <property type="evidence" value="ECO:0007669"/>
    <property type="project" value="InterPro"/>
</dbReference>
<dbReference type="EMBL" id="BMZG01000009">
    <property type="protein sequence ID" value="GHA76800.1"/>
    <property type="molecule type" value="Genomic_DNA"/>
</dbReference>
<gene>
    <name evidence="6" type="ORF">GCM10009007_17240</name>
</gene>
<dbReference type="InterPro" id="IPR058163">
    <property type="entry name" value="LysR-type_TF_proteobact-type"/>
</dbReference>
<dbReference type="SUPFAM" id="SSF53850">
    <property type="entry name" value="Periplasmic binding protein-like II"/>
    <property type="match status" value="1"/>
</dbReference>
<dbReference type="AlphaFoldDB" id="A0A8J3CP65"/>
<protein>
    <submittedName>
        <fullName evidence="6">Transcriptional regulator</fullName>
    </submittedName>
</protein>
<dbReference type="InterPro" id="IPR036390">
    <property type="entry name" value="WH_DNA-bd_sf"/>
</dbReference>
<organism evidence="6 7">
    <name type="scientific">Formosimonas limnophila</name>
    <dbReference type="NCBI Taxonomy" id="1384487"/>
    <lineage>
        <taxon>Bacteria</taxon>
        <taxon>Pseudomonadati</taxon>
        <taxon>Pseudomonadota</taxon>
        <taxon>Betaproteobacteria</taxon>
        <taxon>Burkholderiales</taxon>
        <taxon>Burkholderiaceae</taxon>
        <taxon>Formosimonas</taxon>
    </lineage>
</organism>
<dbReference type="PANTHER" id="PTHR30537">
    <property type="entry name" value="HTH-TYPE TRANSCRIPTIONAL REGULATOR"/>
    <property type="match status" value="1"/>
</dbReference>
<dbReference type="Gene3D" id="3.40.190.290">
    <property type="match status" value="1"/>
</dbReference>
<keyword evidence="4" id="KW-0804">Transcription</keyword>
<dbReference type="Pfam" id="PF03466">
    <property type="entry name" value="LysR_substrate"/>
    <property type="match status" value="1"/>
</dbReference>
<dbReference type="Pfam" id="PF00126">
    <property type="entry name" value="HTH_1"/>
    <property type="match status" value="1"/>
</dbReference>
<accession>A0A8J3CP65</accession>
<dbReference type="Gene3D" id="1.10.10.10">
    <property type="entry name" value="Winged helix-like DNA-binding domain superfamily/Winged helix DNA-binding domain"/>
    <property type="match status" value="1"/>
</dbReference>
<dbReference type="InterPro" id="IPR000847">
    <property type="entry name" value="LysR_HTH_N"/>
</dbReference>
<dbReference type="InterPro" id="IPR036388">
    <property type="entry name" value="WH-like_DNA-bd_sf"/>
</dbReference>
<keyword evidence="2" id="KW-0805">Transcription regulation</keyword>
<dbReference type="Proteomes" id="UP000614287">
    <property type="component" value="Unassembled WGS sequence"/>
</dbReference>
<evidence type="ECO:0000256" key="1">
    <source>
        <dbReference type="ARBA" id="ARBA00009437"/>
    </source>
</evidence>
<dbReference type="PROSITE" id="PS50931">
    <property type="entry name" value="HTH_LYSR"/>
    <property type="match status" value="1"/>
</dbReference>
<reference evidence="6" key="2">
    <citation type="submission" date="2020-09" db="EMBL/GenBank/DDBJ databases">
        <authorList>
            <person name="Sun Q."/>
            <person name="Kim S."/>
        </authorList>
    </citation>
    <scope>NUCLEOTIDE SEQUENCE</scope>
    <source>
        <strain evidence="6">KCTC 32501</strain>
    </source>
</reference>
<dbReference type="FunFam" id="1.10.10.10:FF:000001">
    <property type="entry name" value="LysR family transcriptional regulator"/>
    <property type="match status" value="1"/>
</dbReference>
<evidence type="ECO:0000259" key="5">
    <source>
        <dbReference type="PROSITE" id="PS50931"/>
    </source>
</evidence>
<dbReference type="SUPFAM" id="SSF46785">
    <property type="entry name" value="Winged helix' DNA-binding domain"/>
    <property type="match status" value="1"/>
</dbReference>
<sequence length="308" mass="33732">MEQSSTMQTPSLDNLHLFIAVADAGGFSRAAERLDLPVATLSRRIAALEKELNIPLFKRNTRNVSLTPAGEEFYASLVPALESVQLAMNELSNSAARIEGHIRLTTPADFARLCLSKPLSQFLSLNPHVRLDLNLNSHRMDLVKEHVDLAIRIGHLSDSALYATHLFDMPLKLYASPSYLASLPCIQTPEDLKHCNLIRLKTNGNSPVGLLRLQKGKQTIEQTLQGNLTANDMGVVISLTEAAAGIALIPEAFITNQVASGTLVKVLPDWRSIKTPVHAVTTARNPPARVKALVAYLKEQLAYLHVKD</sequence>
<keyword evidence="3" id="KW-0238">DNA-binding</keyword>
<dbReference type="InterPro" id="IPR005119">
    <property type="entry name" value="LysR_subst-bd"/>
</dbReference>
<evidence type="ECO:0000313" key="6">
    <source>
        <dbReference type="EMBL" id="GHA76800.1"/>
    </source>
</evidence>
<reference evidence="6" key="1">
    <citation type="journal article" date="2014" name="Int. J. Syst. Evol. Microbiol.">
        <title>Complete genome sequence of Corynebacterium casei LMG S-19264T (=DSM 44701T), isolated from a smear-ripened cheese.</title>
        <authorList>
            <consortium name="US DOE Joint Genome Institute (JGI-PGF)"/>
            <person name="Walter F."/>
            <person name="Albersmeier A."/>
            <person name="Kalinowski J."/>
            <person name="Ruckert C."/>
        </authorList>
    </citation>
    <scope>NUCLEOTIDE SEQUENCE</scope>
    <source>
        <strain evidence="6">KCTC 32501</strain>
    </source>
</reference>